<evidence type="ECO:0000313" key="5">
    <source>
        <dbReference type="Proteomes" id="UP001501727"/>
    </source>
</evidence>
<dbReference type="RefSeq" id="WP_344758279.1">
    <property type="nucleotide sequence ID" value="NZ_BAAAZU010000002.1"/>
</dbReference>
<evidence type="ECO:0000256" key="2">
    <source>
        <dbReference type="SAM" id="SignalP"/>
    </source>
</evidence>
<proteinExistence type="predicted"/>
<feature type="compositionally biased region" description="Low complexity" evidence="1">
    <location>
        <begin position="233"/>
        <end position="244"/>
    </location>
</feature>
<feature type="chain" id="PRO_5045397014" description="TPM domain-containing protein" evidence="2">
    <location>
        <begin position="28"/>
        <end position="548"/>
    </location>
</feature>
<accession>A0ABP7M4Y6</accession>
<reference evidence="5" key="1">
    <citation type="journal article" date="2019" name="Int. J. Syst. Evol. Microbiol.">
        <title>The Global Catalogue of Microorganisms (GCM) 10K type strain sequencing project: providing services to taxonomists for standard genome sequencing and annotation.</title>
        <authorList>
            <consortium name="The Broad Institute Genomics Platform"/>
            <consortium name="The Broad Institute Genome Sequencing Center for Infectious Disease"/>
            <person name="Wu L."/>
            <person name="Ma J."/>
        </authorList>
    </citation>
    <scope>NUCLEOTIDE SEQUENCE [LARGE SCALE GENOMIC DNA]</scope>
    <source>
        <strain evidence="5">JCM 16916</strain>
    </source>
</reference>
<keyword evidence="2" id="KW-0732">Signal</keyword>
<organism evidence="4 5">
    <name type="scientific">Luteimonas lutimaris</name>
    <dbReference type="NCBI Taxonomy" id="698645"/>
    <lineage>
        <taxon>Bacteria</taxon>
        <taxon>Pseudomonadati</taxon>
        <taxon>Pseudomonadota</taxon>
        <taxon>Gammaproteobacteria</taxon>
        <taxon>Lysobacterales</taxon>
        <taxon>Lysobacteraceae</taxon>
        <taxon>Luteimonas</taxon>
    </lineage>
</organism>
<evidence type="ECO:0000313" key="4">
    <source>
        <dbReference type="EMBL" id="GAA3914337.1"/>
    </source>
</evidence>
<feature type="region of interest" description="Disordered" evidence="1">
    <location>
        <begin position="225"/>
        <end position="249"/>
    </location>
</feature>
<dbReference type="EMBL" id="BAAAZU010000002">
    <property type="protein sequence ID" value="GAA3914337.1"/>
    <property type="molecule type" value="Genomic_DNA"/>
</dbReference>
<gene>
    <name evidence="4" type="ORF">GCM10022229_04190</name>
</gene>
<feature type="signal peptide" evidence="2">
    <location>
        <begin position="1"/>
        <end position="27"/>
    </location>
</feature>
<dbReference type="PROSITE" id="PS51257">
    <property type="entry name" value="PROKAR_LIPOPROTEIN"/>
    <property type="match status" value="1"/>
</dbReference>
<evidence type="ECO:0000259" key="3">
    <source>
        <dbReference type="Pfam" id="PF04536"/>
    </source>
</evidence>
<dbReference type="Gene3D" id="3.10.310.50">
    <property type="match status" value="1"/>
</dbReference>
<sequence length="548" mass="59545">MRHSSPMPAALPAAVLLALSLAACTQADAPKTPAEVAKAEHQKRVADEIAMTLQACSYEGEQLRVDPARLDGKAPANCDQMVDRIMDYTGLPKNFVVTAGPVPNALAVIMLDKQRVPQRVIAFNPEFISNVTSATGGDPWAPISIMAHEIGHHLSGHTITAGGSRPEIELEADKFSGYVLYKMGAPLADSTKAILAMGSPTEQPTHPARDRRAAAITQGWQEACRQAGTTDCSSGSGTADASGSAPPPPRMVKVSLPAPAANAIPFKYGRFVVDETGKLDADKLGELDKKLYDLANTQGLELALLVVNDLHGMTAEEYAWAMMRQLRIGKLDLGNGGVFVLAPNQHTAGVAMAPGVAKQLEFHQTAKQLQDWLDFAWTPERCMGADGCGSATELLMTTMDRAMKWAGEVKWEIRFQNIEDVIAYSNERRAERKQGRKWDDKLDQTLGSLVRFSGTVTELDPEPEFNRVNEATIKDGRWRAVLVKTDQDREVTLYMQPQTPGVMPSGPLQVGKQYTFTGELKSNGQFTTDQGVLQGNPGLWLFSYDALQ</sequence>
<evidence type="ECO:0000256" key="1">
    <source>
        <dbReference type="SAM" id="MobiDB-lite"/>
    </source>
</evidence>
<name>A0ABP7M4Y6_9GAMM</name>
<dbReference type="Proteomes" id="UP001501727">
    <property type="component" value="Unassembled WGS sequence"/>
</dbReference>
<dbReference type="InterPro" id="IPR007621">
    <property type="entry name" value="TPM_dom"/>
</dbReference>
<protein>
    <recommendedName>
        <fullName evidence="3">TPM domain-containing protein</fullName>
    </recommendedName>
</protein>
<feature type="domain" description="TPM" evidence="3">
    <location>
        <begin position="272"/>
        <end position="360"/>
    </location>
</feature>
<dbReference type="Pfam" id="PF04536">
    <property type="entry name" value="TPM_phosphatase"/>
    <property type="match status" value="1"/>
</dbReference>
<keyword evidence="5" id="KW-1185">Reference proteome</keyword>
<comment type="caution">
    <text evidence="4">The sequence shown here is derived from an EMBL/GenBank/DDBJ whole genome shotgun (WGS) entry which is preliminary data.</text>
</comment>